<dbReference type="Proteomes" id="UP000479710">
    <property type="component" value="Unassembled WGS sequence"/>
</dbReference>
<proteinExistence type="predicted"/>
<dbReference type="PANTHER" id="PTHR33207">
    <property type="entry name" value="F-BOX DOMAIN CONTAINING PROTEIN-RELATED"/>
    <property type="match status" value="1"/>
</dbReference>
<evidence type="ECO:0000313" key="1">
    <source>
        <dbReference type="EMBL" id="KAF0903050.1"/>
    </source>
</evidence>
<keyword evidence="2" id="KW-1185">Reference proteome</keyword>
<dbReference type="OrthoDB" id="718500at2759"/>
<gene>
    <name evidence="1" type="ORF">E2562_024041</name>
</gene>
<dbReference type="EMBL" id="SPHZ02000008">
    <property type="protein sequence ID" value="KAF0903050.1"/>
    <property type="molecule type" value="Genomic_DNA"/>
</dbReference>
<sequence length="386" mass="44607">MVTTTSPRWRQRWRAPLLQQRRDDGGRIADLRVVAEAGARARGDLAPCLASLDGTVRDLRRFRLYLDLHVLDHHDGRLLLKPRLYNMLYVYHMTVRQRLAFVEVRWPDGEVFKDHMVGFLLDGGDVVFVRKPTRDLLPVDLDHCRYYSAATKEWRVVKPRCRDADAARYRQCRYNIVCTERAGDVVYTLCSHCPAERCRSLVALDTRTMERSVVELPRYLRPPEVFDKNRSFTIMEMARDAGGIGLVAVHDRSLILRVWLWHGGSGDGEDDWTLHRKVMLRELARQITGQHQVYLVGTKVVAARRGVLHLRMETVSPPAVAVEQQTVTFFASLELESMSFSNVQEEEGVEEEGVVKPDKLFLYTVPWRWRPPFLPPDHEEHNNNAA</sequence>
<evidence type="ECO:0000313" key="2">
    <source>
        <dbReference type="Proteomes" id="UP000479710"/>
    </source>
</evidence>
<organism evidence="1 2">
    <name type="scientific">Oryza meyeriana var. granulata</name>
    <dbReference type="NCBI Taxonomy" id="110450"/>
    <lineage>
        <taxon>Eukaryota</taxon>
        <taxon>Viridiplantae</taxon>
        <taxon>Streptophyta</taxon>
        <taxon>Embryophyta</taxon>
        <taxon>Tracheophyta</taxon>
        <taxon>Spermatophyta</taxon>
        <taxon>Magnoliopsida</taxon>
        <taxon>Liliopsida</taxon>
        <taxon>Poales</taxon>
        <taxon>Poaceae</taxon>
        <taxon>BOP clade</taxon>
        <taxon>Oryzoideae</taxon>
        <taxon>Oryzeae</taxon>
        <taxon>Oryzinae</taxon>
        <taxon>Oryza</taxon>
        <taxon>Oryza meyeriana</taxon>
    </lineage>
</organism>
<accession>A0A6G1CSF5</accession>
<name>A0A6G1CSF5_9ORYZ</name>
<comment type="caution">
    <text evidence="1">The sequence shown here is derived from an EMBL/GenBank/DDBJ whole genome shotgun (WGS) entry which is preliminary data.</text>
</comment>
<reference evidence="1 2" key="1">
    <citation type="submission" date="2019-11" db="EMBL/GenBank/DDBJ databases">
        <title>Whole genome sequence of Oryza granulata.</title>
        <authorList>
            <person name="Li W."/>
        </authorList>
    </citation>
    <scope>NUCLEOTIDE SEQUENCE [LARGE SCALE GENOMIC DNA]</scope>
    <source>
        <strain evidence="2">cv. Menghai</strain>
        <tissue evidence="1">Leaf</tissue>
    </source>
</reference>
<protein>
    <submittedName>
        <fullName evidence="1">Uncharacterized protein</fullName>
    </submittedName>
</protein>
<dbReference type="AlphaFoldDB" id="A0A6G1CSF5"/>